<reference evidence="1" key="1">
    <citation type="submission" date="2021-03" db="EMBL/GenBank/DDBJ databases">
        <title>Whole genome shotgun sequence of Actinoplanes auranticolor NBRC 12245.</title>
        <authorList>
            <person name="Komaki H."/>
            <person name="Tamura T."/>
        </authorList>
    </citation>
    <scope>NUCLEOTIDE SEQUENCE</scope>
    <source>
        <strain evidence="1">NBRC 12245</strain>
    </source>
</reference>
<name>A0A919VWY8_9ACTN</name>
<sequence length="66" mass="7533">MSATVRVVDLSFPVSLSWPESYWYEPESFDQVAAQEAIRTARAQSLPDRITDVSTVGRMATLWRTR</sequence>
<organism evidence="1 2">
    <name type="scientific">Actinoplanes auranticolor</name>
    <dbReference type="NCBI Taxonomy" id="47988"/>
    <lineage>
        <taxon>Bacteria</taxon>
        <taxon>Bacillati</taxon>
        <taxon>Actinomycetota</taxon>
        <taxon>Actinomycetes</taxon>
        <taxon>Micromonosporales</taxon>
        <taxon>Micromonosporaceae</taxon>
        <taxon>Actinoplanes</taxon>
    </lineage>
</organism>
<dbReference type="EMBL" id="BOQL01000071">
    <property type="protein sequence ID" value="GIM78055.1"/>
    <property type="molecule type" value="Genomic_DNA"/>
</dbReference>
<comment type="caution">
    <text evidence="1">The sequence shown here is derived from an EMBL/GenBank/DDBJ whole genome shotgun (WGS) entry which is preliminary data.</text>
</comment>
<dbReference type="Proteomes" id="UP000681340">
    <property type="component" value="Unassembled WGS sequence"/>
</dbReference>
<protein>
    <submittedName>
        <fullName evidence="1">Uncharacterized protein</fullName>
    </submittedName>
</protein>
<dbReference type="RefSeq" id="WP_212993713.1">
    <property type="nucleotide sequence ID" value="NZ_BAABEA010000021.1"/>
</dbReference>
<evidence type="ECO:0000313" key="1">
    <source>
        <dbReference type="EMBL" id="GIM78055.1"/>
    </source>
</evidence>
<evidence type="ECO:0000313" key="2">
    <source>
        <dbReference type="Proteomes" id="UP000681340"/>
    </source>
</evidence>
<gene>
    <name evidence="1" type="ORF">Aau02nite_79020</name>
</gene>
<proteinExistence type="predicted"/>
<keyword evidence="2" id="KW-1185">Reference proteome</keyword>
<dbReference type="AlphaFoldDB" id="A0A919VWY8"/>
<accession>A0A919VWY8</accession>